<dbReference type="EMBL" id="SORF01000016">
    <property type="protein sequence ID" value="TDY42354.1"/>
    <property type="molecule type" value="Genomic_DNA"/>
</dbReference>
<dbReference type="RefSeq" id="WP_424923015.1">
    <property type="nucleotide sequence ID" value="NZ_BSUS01000001.1"/>
</dbReference>
<dbReference type="Pfam" id="PF21845">
    <property type="entry name" value="DUF6904"/>
    <property type="match status" value="1"/>
</dbReference>
<dbReference type="Proteomes" id="UP000294581">
    <property type="component" value="Unassembled WGS sequence"/>
</dbReference>
<name>A0A4V3HDU5_9BACL</name>
<protein>
    <submittedName>
        <fullName evidence="1">Uncharacterized protein</fullName>
    </submittedName>
</protein>
<proteinExistence type="predicted"/>
<dbReference type="InterPro" id="IPR054199">
    <property type="entry name" value="DUF6904"/>
</dbReference>
<keyword evidence="2" id="KW-1185">Reference proteome</keyword>
<accession>A0A4V3HDU5</accession>
<comment type="caution">
    <text evidence="1">The sequence shown here is derived from an EMBL/GenBank/DDBJ whole genome shotgun (WGS) entry which is preliminary data.</text>
</comment>
<dbReference type="AlphaFoldDB" id="A0A4V3HDU5"/>
<sequence>MLTITNTLNFTGLSIAGDYKDLDTLYMSLLTIIGDEGEYGDYEGARLRVLGVMHDIRHAFQGVREFEFVRNEW</sequence>
<reference evidence="1 2" key="1">
    <citation type="submission" date="2019-03" db="EMBL/GenBank/DDBJ databases">
        <title>Genomic Encyclopedia of Type Strains, Phase IV (KMG-IV): sequencing the most valuable type-strain genomes for metagenomic binning, comparative biology and taxonomic classification.</title>
        <authorList>
            <person name="Goeker M."/>
        </authorList>
    </citation>
    <scope>NUCLEOTIDE SEQUENCE [LARGE SCALE GENOMIC DNA]</scope>
    <source>
        <strain evidence="1 2">DSM 17974</strain>
    </source>
</reference>
<evidence type="ECO:0000313" key="1">
    <source>
        <dbReference type="EMBL" id="TDY42354.1"/>
    </source>
</evidence>
<gene>
    <name evidence="1" type="ORF">C7445_11632</name>
</gene>
<organism evidence="1 2">
    <name type="scientific">Alicyclobacillus sacchari</name>
    <dbReference type="NCBI Taxonomy" id="392010"/>
    <lineage>
        <taxon>Bacteria</taxon>
        <taxon>Bacillati</taxon>
        <taxon>Bacillota</taxon>
        <taxon>Bacilli</taxon>
        <taxon>Bacillales</taxon>
        <taxon>Alicyclobacillaceae</taxon>
        <taxon>Alicyclobacillus</taxon>
    </lineage>
</organism>
<evidence type="ECO:0000313" key="2">
    <source>
        <dbReference type="Proteomes" id="UP000294581"/>
    </source>
</evidence>